<sequence>MEMEGHASEGTVCDVQVGQNEGPRAHAVVEFTTIEAAELIKSLAFFGIEFLSESLGCGTKTKNYPAQK</sequence>
<dbReference type="Proteomes" id="UP001280121">
    <property type="component" value="Unassembled WGS sequence"/>
</dbReference>
<comment type="caution">
    <text evidence="1">The sequence shown here is derived from an EMBL/GenBank/DDBJ whole genome shotgun (WGS) entry which is preliminary data.</text>
</comment>
<proteinExistence type="predicted"/>
<protein>
    <submittedName>
        <fullName evidence="1">Uncharacterized protein</fullName>
    </submittedName>
</protein>
<dbReference type="AlphaFoldDB" id="A0AAE0CJH6"/>
<evidence type="ECO:0000313" key="1">
    <source>
        <dbReference type="EMBL" id="KAK2653472.1"/>
    </source>
</evidence>
<name>A0AAE0CJH6_9ROSI</name>
<dbReference type="EMBL" id="JANJYI010000004">
    <property type="protein sequence ID" value="KAK2653472.1"/>
    <property type="molecule type" value="Genomic_DNA"/>
</dbReference>
<keyword evidence="2" id="KW-1185">Reference proteome</keyword>
<reference evidence="1" key="1">
    <citation type="journal article" date="2023" name="Plant J.">
        <title>Genome sequences and population genomics provide insights into the demographic history, inbreeding, and mutation load of two 'living fossil' tree species of Dipteronia.</title>
        <authorList>
            <person name="Feng Y."/>
            <person name="Comes H.P."/>
            <person name="Chen J."/>
            <person name="Zhu S."/>
            <person name="Lu R."/>
            <person name="Zhang X."/>
            <person name="Li P."/>
            <person name="Qiu J."/>
            <person name="Olsen K.M."/>
            <person name="Qiu Y."/>
        </authorList>
    </citation>
    <scope>NUCLEOTIDE SEQUENCE</scope>
    <source>
        <strain evidence="1">KIB01</strain>
    </source>
</reference>
<evidence type="ECO:0000313" key="2">
    <source>
        <dbReference type="Proteomes" id="UP001280121"/>
    </source>
</evidence>
<accession>A0AAE0CJH6</accession>
<organism evidence="1 2">
    <name type="scientific">Dipteronia dyeriana</name>
    <dbReference type="NCBI Taxonomy" id="168575"/>
    <lineage>
        <taxon>Eukaryota</taxon>
        <taxon>Viridiplantae</taxon>
        <taxon>Streptophyta</taxon>
        <taxon>Embryophyta</taxon>
        <taxon>Tracheophyta</taxon>
        <taxon>Spermatophyta</taxon>
        <taxon>Magnoliopsida</taxon>
        <taxon>eudicotyledons</taxon>
        <taxon>Gunneridae</taxon>
        <taxon>Pentapetalae</taxon>
        <taxon>rosids</taxon>
        <taxon>malvids</taxon>
        <taxon>Sapindales</taxon>
        <taxon>Sapindaceae</taxon>
        <taxon>Hippocastanoideae</taxon>
        <taxon>Acereae</taxon>
        <taxon>Dipteronia</taxon>
    </lineage>
</organism>
<gene>
    <name evidence="1" type="ORF">Ddye_013328</name>
</gene>